<evidence type="ECO:0000313" key="1">
    <source>
        <dbReference type="EMBL" id="KAJ3483761.1"/>
    </source>
</evidence>
<dbReference type="Proteomes" id="UP001148737">
    <property type="component" value="Unassembled WGS sequence"/>
</dbReference>
<gene>
    <name evidence="1" type="ORF">NLG97_g7229</name>
</gene>
<protein>
    <submittedName>
        <fullName evidence="1">Uncharacterized protein</fullName>
    </submittedName>
</protein>
<proteinExistence type="predicted"/>
<dbReference type="EMBL" id="JANAKD010001077">
    <property type="protein sequence ID" value="KAJ3483761.1"/>
    <property type="molecule type" value="Genomic_DNA"/>
</dbReference>
<accession>A0ACC1QPQ5</accession>
<organism evidence="1 2">
    <name type="scientific">Lecanicillium saksenae</name>
    <dbReference type="NCBI Taxonomy" id="468837"/>
    <lineage>
        <taxon>Eukaryota</taxon>
        <taxon>Fungi</taxon>
        <taxon>Dikarya</taxon>
        <taxon>Ascomycota</taxon>
        <taxon>Pezizomycotina</taxon>
        <taxon>Sordariomycetes</taxon>
        <taxon>Hypocreomycetidae</taxon>
        <taxon>Hypocreales</taxon>
        <taxon>Cordycipitaceae</taxon>
        <taxon>Lecanicillium</taxon>
    </lineage>
</organism>
<reference evidence="1" key="1">
    <citation type="submission" date="2022-07" db="EMBL/GenBank/DDBJ databases">
        <title>Genome Sequence of Lecanicillium saksenae.</title>
        <authorList>
            <person name="Buettner E."/>
        </authorList>
    </citation>
    <scope>NUCLEOTIDE SEQUENCE</scope>
    <source>
        <strain evidence="1">VT-O1</strain>
    </source>
</reference>
<comment type="caution">
    <text evidence="1">The sequence shown here is derived from an EMBL/GenBank/DDBJ whole genome shotgun (WGS) entry which is preliminary data.</text>
</comment>
<name>A0ACC1QPQ5_9HYPO</name>
<keyword evidence="2" id="KW-1185">Reference proteome</keyword>
<evidence type="ECO:0000313" key="2">
    <source>
        <dbReference type="Proteomes" id="UP001148737"/>
    </source>
</evidence>
<sequence length="198" mass="22025">MTLEHPATVDFEYKCPPVNPPVSPLPWLVYVLDRKGWVRASIPNNGATLGGLNGVKYPVGGFVYVANEATLEWASSSQEVSKCLNKLWVAYVLDIRAFDPRQVFALVTWMYSPEELPKGTLDGNGRVKGRQPYHGNRELIASNHLDIINVQSVVGCADVQQRLITEGEPGGHNPWWRQAFNCLTGKLHEGDLNTIEEV</sequence>